<feature type="transmembrane region" description="Helical" evidence="8">
    <location>
        <begin position="262"/>
        <end position="286"/>
    </location>
</feature>
<feature type="transmembrane region" description="Helical" evidence="8">
    <location>
        <begin position="307"/>
        <end position="329"/>
    </location>
</feature>
<reference evidence="10 12" key="2">
    <citation type="submission" date="2013-03" db="EMBL/GenBank/DDBJ databases">
        <title>The Genome Sequence of Enterococcus raffinosus ATCC_49464 (PacBio/Illumina hybrid assembly).</title>
        <authorList>
            <consortium name="The Broad Institute Genomics Platform"/>
            <consortium name="The Broad Institute Genome Sequencing Center for Infectious Disease"/>
            <person name="Earl A."/>
            <person name="Russ C."/>
            <person name="Gilmore M."/>
            <person name="Surin D."/>
            <person name="Walker B."/>
            <person name="Young S."/>
            <person name="Zeng Q."/>
            <person name="Gargeya S."/>
            <person name="Fitzgerald M."/>
            <person name="Haas B."/>
            <person name="Abouelleil A."/>
            <person name="Allen A.W."/>
            <person name="Alvarado L."/>
            <person name="Arachchi H.M."/>
            <person name="Berlin A.M."/>
            <person name="Chapman S.B."/>
            <person name="Gainer-Dewar J."/>
            <person name="Goldberg J."/>
            <person name="Griggs A."/>
            <person name="Gujja S."/>
            <person name="Hansen M."/>
            <person name="Howarth C."/>
            <person name="Imamovic A."/>
            <person name="Ireland A."/>
            <person name="Larimer J."/>
            <person name="McCowan C."/>
            <person name="Murphy C."/>
            <person name="Pearson M."/>
            <person name="Poon T.W."/>
            <person name="Priest M."/>
            <person name="Roberts A."/>
            <person name="Saif S."/>
            <person name="Shea T."/>
            <person name="Sisk P."/>
            <person name="Sykes S."/>
            <person name="Wortman J."/>
            <person name="Nusbaum C."/>
            <person name="Birren B."/>
        </authorList>
    </citation>
    <scope>NUCLEOTIDE SEQUENCE [LARGE SCALE GENOMIC DNA]</scope>
    <source>
        <strain evidence="10 12">ATCC 49464</strain>
    </source>
</reference>
<evidence type="ECO:0000313" key="9">
    <source>
        <dbReference type="EMBL" id="EOH74816.1"/>
    </source>
</evidence>
<name>R2R2A6_9ENTE</name>
<feature type="transmembrane region" description="Helical" evidence="8">
    <location>
        <begin position="144"/>
        <end position="162"/>
    </location>
</feature>
<evidence type="ECO:0000313" key="11">
    <source>
        <dbReference type="Proteomes" id="UP000013877"/>
    </source>
</evidence>
<protein>
    <recommendedName>
        <fullName evidence="13">1,4-dihydroxy-2-naphthoate octaprenyltransferase</fullName>
    </recommendedName>
</protein>
<dbReference type="CDD" id="cd13962">
    <property type="entry name" value="PT_UbiA_UBIAD1"/>
    <property type="match status" value="1"/>
</dbReference>
<keyword evidence="4" id="KW-0808">Transferase</keyword>
<keyword evidence="5 8" id="KW-0812">Transmembrane</keyword>
<dbReference type="AlphaFoldDB" id="R2R2A6"/>
<evidence type="ECO:0000256" key="4">
    <source>
        <dbReference type="ARBA" id="ARBA00022679"/>
    </source>
</evidence>
<evidence type="ECO:0000313" key="12">
    <source>
        <dbReference type="Proteomes" id="UP000014158"/>
    </source>
</evidence>
<evidence type="ECO:0000313" key="10">
    <source>
        <dbReference type="EMBL" id="EOT81995.1"/>
    </source>
</evidence>
<evidence type="ECO:0000256" key="7">
    <source>
        <dbReference type="ARBA" id="ARBA00023136"/>
    </source>
</evidence>
<keyword evidence="12" id="KW-1185">Reference proteome</keyword>
<dbReference type="Proteomes" id="UP000014158">
    <property type="component" value="Unassembled WGS sequence"/>
</dbReference>
<dbReference type="GO" id="GO:0009234">
    <property type="term" value="P:menaquinone biosynthetic process"/>
    <property type="evidence" value="ECO:0007669"/>
    <property type="project" value="UniProtKB-UniPathway"/>
</dbReference>
<dbReference type="GO" id="GO:0004659">
    <property type="term" value="F:prenyltransferase activity"/>
    <property type="evidence" value="ECO:0007669"/>
    <property type="project" value="InterPro"/>
</dbReference>
<evidence type="ECO:0000256" key="3">
    <source>
        <dbReference type="ARBA" id="ARBA00022428"/>
    </source>
</evidence>
<dbReference type="Pfam" id="PF01040">
    <property type="entry name" value="UbiA"/>
    <property type="match status" value="1"/>
</dbReference>
<feature type="transmembrane region" description="Helical" evidence="8">
    <location>
        <begin position="122"/>
        <end position="139"/>
    </location>
</feature>
<comment type="pathway">
    <text evidence="2">Quinol/quinone metabolism; menaquinone biosynthesis.</text>
</comment>
<dbReference type="PATRIC" id="fig|1158602.3.peg.3675"/>
<reference evidence="9 11" key="1">
    <citation type="submission" date="2013-02" db="EMBL/GenBank/DDBJ databases">
        <title>The Genome Sequence of Enterococcus raffinosus ATCC_49464.</title>
        <authorList>
            <consortium name="The Broad Institute Genome Sequencing Platform"/>
            <consortium name="The Broad Institute Genome Sequencing Center for Infectious Disease"/>
            <person name="Earl A.M."/>
            <person name="Gilmore M.S."/>
            <person name="Lebreton F."/>
            <person name="Walker B."/>
            <person name="Young S.K."/>
            <person name="Zeng Q."/>
            <person name="Gargeya S."/>
            <person name="Fitzgerald M."/>
            <person name="Haas B."/>
            <person name="Abouelleil A."/>
            <person name="Alvarado L."/>
            <person name="Arachchi H.M."/>
            <person name="Berlin A.M."/>
            <person name="Chapman S.B."/>
            <person name="Dewar J."/>
            <person name="Goldberg J."/>
            <person name="Griggs A."/>
            <person name="Gujja S."/>
            <person name="Hansen M."/>
            <person name="Howarth C."/>
            <person name="Imamovic A."/>
            <person name="Larimer J."/>
            <person name="McCowan C."/>
            <person name="Murphy C."/>
            <person name="Neiman D."/>
            <person name="Pearson M."/>
            <person name="Priest M."/>
            <person name="Roberts A."/>
            <person name="Saif S."/>
            <person name="Shea T."/>
            <person name="Sisk P."/>
            <person name="Sykes S."/>
            <person name="Wortman J."/>
            <person name="Nusbaum C."/>
            <person name="Birren B."/>
        </authorList>
    </citation>
    <scope>NUCLEOTIDE SEQUENCE [LARGE SCALE GENOMIC DNA]</scope>
    <source>
        <strain evidence="9 11">ATCC 49464</strain>
    </source>
</reference>
<gene>
    <name evidence="10" type="ORF">I590_00420</name>
    <name evidence="9" type="ORF">UAK_03680</name>
</gene>
<dbReference type="InterPro" id="IPR000537">
    <property type="entry name" value="UbiA_prenyltransferase"/>
</dbReference>
<keyword evidence="6 8" id="KW-1133">Transmembrane helix</keyword>
<sequence>MFAILLVTKSFSVHLHHHHKYSKRRIILKQLTFKQFWELSEIYTAPLNLFIILLGYAIAKYQFDSLPSPEFFLFVLIIVMFHITVNVFNHYMDYRNASDENYKQQTNIIGRDHLDLGFVRNFYLFNLLVSFLLGLLLVWRTNWVIGVLGVIGFYIGLFYSYGRRPLNSLPIAEALTGTASGFFIPVISYYLAVYQSHAITLAIIGKVFLISLPLVLMMFNNLLANNTCDLEEDIENHRKTLVYYLGKPLAVKVLSSVYVFSFIWLIILVIAGLAPWTVLFLLFLFPKNWQSLKKYRVLQDKKTTFPIVLKAMSVIMVLYPILYFIGSFFA</sequence>
<dbReference type="Gene3D" id="1.10.357.140">
    <property type="entry name" value="UbiA prenyltransferase"/>
    <property type="match status" value="1"/>
</dbReference>
<dbReference type="InterPro" id="IPR026046">
    <property type="entry name" value="UBIAD1"/>
</dbReference>
<evidence type="ECO:0000256" key="1">
    <source>
        <dbReference type="ARBA" id="ARBA00004141"/>
    </source>
</evidence>
<evidence type="ECO:0008006" key="13">
    <source>
        <dbReference type="Google" id="ProtNLM"/>
    </source>
</evidence>
<dbReference type="GO" id="GO:0016020">
    <property type="term" value="C:membrane"/>
    <property type="evidence" value="ECO:0007669"/>
    <property type="project" value="UniProtKB-SubCell"/>
</dbReference>
<feature type="transmembrane region" description="Helical" evidence="8">
    <location>
        <begin position="174"/>
        <end position="192"/>
    </location>
</feature>
<evidence type="ECO:0000256" key="6">
    <source>
        <dbReference type="ARBA" id="ARBA00022989"/>
    </source>
</evidence>
<dbReference type="EMBL" id="AJAL01000020">
    <property type="protein sequence ID" value="EOH74816.1"/>
    <property type="molecule type" value="Genomic_DNA"/>
</dbReference>
<evidence type="ECO:0000256" key="8">
    <source>
        <dbReference type="SAM" id="Phobius"/>
    </source>
</evidence>
<comment type="caution">
    <text evidence="9">The sequence shown here is derived from an EMBL/GenBank/DDBJ whole genome shotgun (WGS) entry which is preliminary data.</text>
</comment>
<dbReference type="HOGENOM" id="CLU_043611_3_1_9"/>
<feature type="transmembrane region" description="Helical" evidence="8">
    <location>
        <begin position="199"/>
        <end position="219"/>
    </location>
</feature>
<dbReference type="PANTHER" id="PTHR13929">
    <property type="entry name" value="1,4-DIHYDROXY-2-NAPHTHOATE OCTAPRENYLTRANSFERASE"/>
    <property type="match status" value="1"/>
</dbReference>
<dbReference type="UniPathway" id="UPA00079"/>
<evidence type="ECO:0000256" key="5">
    <source>
        <dbReference type="ARBA" id="ARBA00022692"/>
    </source>
</evidence>
<dbReference type="GO" id="GO:0042371">
    <property type="term" value="P:vitamin K biosynthetic process"/>
    <property type="evidence" value="ECO:0007669"/>
    <property type="project" value="TreeGrafter"/>
</dbReference>
<dbReference type="PANTHER" id="PTHR13929:SF0">
    <property type="entry name" value="UBIA PRENYLTRANSFERASE DOMAIN-CONTAINING PROTEIN 1"/>
    <property type="match status" value="1"/>
</dbReference>
<keyword evidence="3" id="KW-0474">Menaquinone biosynthesis</keyword>
<feature type="transmembrane region" description="Helical" evidence="8">
    <location>
        <begin position="71"/>
        <end position="92"/>
    </location>
</feature>
<dbReference type="EMBL" id="ASWF01000001">
    <property type="protein sequence ID" value="EOT81995.1"/>
    <property type="molecule type" value="Genomic_DNA"/>
</dbReference>
<evidence type="ECO:0000256" key="2">
    <source>
        <dbReference type="ARBA" id="ARBA00004863"/>
    </source>
</evidence>
<accession>R2R2A6</accession>
<dbReference type="InterPro" id="IPR044878">
    <property type="entry name" value="UbiA_sf"/>
</dbReference>
<keyword evidence="7 8" id="KW-0472">Membrane</keyword>
<dbReference type="eggNOG" id="COG1575">
    <property type="taxonomic scope" value="Bacteria"/>
</dbReference>
<dbReference type="Proteomes" id="UP000013877">
    <property type="component" value="Unassembled WGS sequence"/>
</dbReference>
<organism evidence="9 11">
    <name type="scientific">Enterococcus raffinosus ATCC 49464</name>
    <dbReference type="NCBI Taxonomy" id="1158602"/>
    <lineage>
        <taxon>Bacteria</taxon>
        <taxon>Bacillati</taxon>
        <taxon>Bacillota</taxon>
        <taxon>Bacilli</taxon>
        <taxon>Lactobacillales</taxon>
        <taxon>Enterococcaceae</taxon>
        <taxon>Enterococcus</taxon>
    </lineage>
</organism>
<feature type="transmembrane region" description="Helical" evidence="8">
    <location>
        <begin position="42"/>
        <end position="59"/>
    </location>
</feature>
<comment type="subcellular location">
    <subcellularLocation>
        <location evidence="1">Membrane</location>
        <topology evidence="1">Multi-pass membrane protein</topology>
    </subcellularLocation>
</comment>
<proteinExistence type="predicted"/>